<protein>
    <submittedName>
        <fullName evidence="3">Dipeptidyl aminopeptidase/acylaminoacyl peptidase</fullName>
    </submittedName>
</protein>
<evidence type="ECO:0000259" key="2">
    <source>
        <dbReference type="Pfam" id="PF00326"/>
    </source>
</evidence>
<dbReference type="PANTHER" id="PTHR42776">
    <property type="entry name" value="SERINE PEPTIDASE S9 FAMILY MEMBER"/>
    <property type="match status" value="1"/>
</dbReference>
<dbReference type="SUPFAM" id="SSF69322">
    <property type="entry name" value="Tricorn protease domain 2"/>
    <property type="match status" value="1"/>
</dbReference>
<dbReference type="InterPro" id="IPR029058">
    <property type="entry name" value="AB_hydrolase_fold"/>
</dbReference>
<name>A0ABT9WSH4_9BACI</name>
<dbReference type="InterPro" id="IPR011042">
    <property type="entry name" value="6-blade_b-propeller_TolB-like"/>
</dbReference>
<dbReference type="Pfam" id="PF00326">
    <property type="entry name" value="Peptidase_S9"/>
    <property type="match status" value="1"/>
</dbReference>
<evidence type="ECO:0000313" key="3">
    <source>
        <dbReference type="EMBL" id="MDQ0176244.1"/>
    </source>
</evidence>
<dbReference type="GO" id="GO:0004177">
    <property type="term" value="F:aminopeptidase activity"/>
    <property type="evidence" value="ECO:0007669"/>
    <property type="project" value="UniProtKB-KW"/>
</dbReference>
<keyword evidence="3" id="KW-0031">Aminopeptidase</keyword>
<evidence type="ECO:0000313" key="4">
    <source>
        <dbReference type="Proteomes" id="UP001223586"/>
    </source>
</evidence>
<keyword evidence="3" id="KW-0645">Protease</keyword>
<feature type="domain" description="Peptidase S9 prolyl oligopeptidase catalytic" evidence="2">
    <location>
        <begin position="387"/>
        <end position="588"/>
    </location>
</feature>
<gene>
    <name evidence="3" type="ORF">J2S08_002081</name>
</gene>
<dbReference type="SUPFAM" id="SSF53474">
    <property type="entry name" value="alpha/beta-Hydrolases"/>
    <property type="match status" value="1"/>
</dbReference>
<dbReference type="Gene3D" id="3.40.50.1820">
    <property type="entry name" value="alpha/beta hydrolase"/>
    <property type="match status" value="1"/>
</dbReference>
<evidence type="ECO:0000256" key="1">
    <source>
        <dbReference type="ARBA" id="ARBA00022801"/>
    </source>
</evidence>
<proteinExistence type="predicted"/>
<keyword evidence="1" id="KW-0378">Hydrolase</keyword>
<accession>A0ABT9WSH4</accession>
<dbReference type="Gene3D" id="2.120.10.30">
    <property type="entry name" value="TolB, C-terminal domain"/>
    <property type="match status" value="1"/>
</dbReference>
<sequence length="590" mass="67712">MDITQFYNTYEIENFYVSDKEEKIIFSTNLTGSFNLWALDMPNKFPYPLTFIDQNNYGIVLNENKKSIIASFDSHGNENIEIHTLPIEGGKSSILFGEENECFYLNYLSNNGEKLYYTTTKGNDLFLDAYVYDLKNMTNKKIYEGRDYPITIAAVSSSEDKIVITKQVSNTHITGHLLYNDHLISIVPEESKDYIINDIDFINNDDIYLVTNYCSDFAFLSKYSVLLNEFSCELIIHGEDMQSFQYNKVSESLFIVTTKGVVDKLYEYSLIKKALYEIDIPVDVIEQTFITKKGNLYILGRSAVTPQNIYYRDYATGKWDYITNNKVMGINKKELVDPEIITYESFDGLEIESLFYMANPKNTNNHTIVWIHGGPQSCEQKLFIPLFQFLLSKGYSLFAPNYRGSTGYGLNFTKLVEKNWGNGPRLDIISGLDYLIKNKIVDKEKIFTLGGSYGGYMALLLLGKHPNYFKAGVDLFGPVNLISFIERSPRVWKNALIELIGDPITNRDSLIEQSPITYIDQINKPLLVIQGVNDPRVDVEESENLIHSLKNKNIDIDFLFLENEGHGFSKKSNQIKAHKTIYSFLKKNTY</sequence>
<dbReference type="EMBL" id="JAUSTT010000011">
    <property type="protein sequence ID" value="MDQ0176244.1"/>
    <property type="molecule type" value="Genomic_DNA"/>
</dbReference>
<dbReference type="PANTHER" id="PTHR42776:SF27">
    <property type="entry name" value="DIPEPTIDYL PEPTIDASE FAMILY MEMBER 6"/>
    <property type="match status" value="1"/>
</dbReference>
<comment type="caution">
    <text evidence="3">The sequence shown here is derived from an EMBL/GenBank/DDBJ whole genome shotgun (WGS) entry which is preliminary data.</text>
</comment>
<keyword evidence="4" id="KW-1185">Reference proteome</keyword>
<organism evidence="3 4">
    <name type="scientific">Bacillus chungangensis</name>
    <dbReference type="NCBI Taxonomy" id="587633"/>
    <lineage>
        <taxon>Bacteria</taxon>
        <taxon>Bacillati</taxon>
        <taxon>Bacillota</taxon>
        <taxon>Bacilli</taxon>
        <taxon>Bacillales</taxon>
        <taxon>Bacillaceae</taxon>
        <taxon>Bacillus</taxon>
    </lineage>
</organism>
<dbReference type="RefSeq" id="WP_307229254.1">
    <property type="nucleotide sequence ID" value="NZ_JAUSTT010000011.1"/>
</dbReference>
<dbReference type="Proteomes" id="UP001223586">
    <property type="component" value="Unassembled WGS sequence"/>
</dbReference>
<reference evidence="3 4" key="1">
    <citation type="submission" date="2023-07" db="EMBL/GenBank/DDBJ databases">
        <title>Genomic Encyclopedia of Type Strains, Phase IV (KMG-IV): sequencing the most valuable type-strain genomes for metagenomic binning, comparative biology and taxonomic classification.</title>
        <authorList>
            <person name="Goeker M."/>
        </authorList>
    </citation>
    <scope>NUCLEOTIDE SEQUENCE [LARGE SCALE GENOMIC DNA]</scope>
    <source>
        <strain evidence="3 4">DSM 23837</strain>
    </source>
</reference>
<dbReference type="InterPro" id="IPR001375">
    <property type="entry name" value="Peptidase_S9_cat"/>
</dbReference>